<dbReference type="Gene3D" id="3.90.550.10">
    <property type="entry name" value="Spore Coat Polysaccharide Biosynthesis Protein SpsA, Chain A"/>
    <property type="match status" value="1"/>
</dbReference>
<feature type="region of interest" description="Disordered" evidence="13">
    <location>
        <begin position="63"/>
        <end position="92"/>
    </location>
</feature>
<dbReference type="GO" id="GO:0006487">
    <property type="term" value="P:protein N-linked glycosylation"/>
    <property type="evidence" value="ECO:0007669"/>
    <property type="project" value="TreeGrafter"/>
</dbReference>
<dbReference type="InterPro" id="IPR029044">
    <property type="entry name" value="Nucleotide-diphossugar_trans"/>
</dbReference>
<dbReference type="GO" id="GO:0004581">
    <property type="term" value="F:dolichyl-phosphate beta-glucosyltransferase activity"/>
    <property type="evidence" value="ECO:0007669"/>
    <property type="project" value="UniProtKB-EC"/>
</dbReference>
<evidence type="ECO:0000259" key="15">
    <source>
        <dbReference type="Pfam" id="PF00535"/>
    </source>
</evidence>
<evidence type="ECO:0000256" key="3">
    <source>
        <dbReference type="ARBA" id="ARBA00006739"/>
    </source>
</evidence>
<evidence type="ECO:0000256" key="6">
    <source>
        <dbReference type="ARBA" id="ARBA00022679"/>
    </source>
</evidence>
<sequence>MARARSTAAGPEGDEEEEVERGEALFWDSMTSGALLATLLAGVAAVGLLLAYTLLVLFSPQEPTPHPSESTYLSPSTSSTPQPLPSLSDPDTRDATVELSVVVPAYNESKRLEVMLRPAVEFLETRSLETNGPRAAMLPKGAEKGSYEVLIVDDGSRDGTTEKALELAAELEKQYEAKRGKVKVCKLVRNRGKGGATKHGVLHASGHRILFVDADGATRFEDLALLEEELDVLEARQAKNGSTDQAPQGLIVGSRAHLVSTEAVVKRSALRNLLMRSFHLYLSLLGLSTIRDTQCGFKLQTRRTAQLVYPSLHSPGWIFDCELLLLAERCGVPLREVGVKWTEVPGSKLDVVKDSIRMARDLLVIRGNYLTGRWKTPGRVSVAGGAANGAESKKSR</sequence>
<proteinExistence type="inferred from homology"/>
<feature type="compositionally biased region" description="Low complexity" evidence="13">
    <location>
        <begin position="67"/>
        <end position="89"/>
    </location>
</feature>
<dbReference type="OMA" id="PQPLPCW"/>
<evidence type="ECO:0000256" key="2">
    <source>
        <dbReference type="ARBA" id="ARBA00004922"/>
    </source>
</evidence>
<name>A0A0K3CPG7_RHOTO</name>
<keyword evidence="10 14" id="KW-1133">Transmembrane helix</keyword>
<feature type="region of interest" description="Disordered" evidence="13">
    <location>
        <begin position="1"/>
        <end position="20"/>
    </location>
</feature>
<dbReference type="STRING" id="5286.A0A0K3CPG7"/>
<protein>
    <recommendedName>
        <fullName evidence="4">dolichyl-phosphate beta-glucosyltransferase</fullName>
        <ecNumber evidence="4">2.4.1.117</ecNumber>
    </recommendedName>
</protein>
<dbReference type="SUPFAM" id="SSF53448">
    <property type="entry name" value="Nucleotide-diphospho-sugar transferases"/>
    <property type="match status" value="1"/>
</dbReference>
<dbReference type="Pfam" id="PF00535">
    <property type="entry name" value="Glycos_transf_2"/>
    <property type="match status" value="1"/>
</dbReference>
<evidence type="ECO:0000256" key="14">
    <source>
        <dbReference type="SAM" id="Phobius"/>
    </source>
</evidence>
<keyword evidence="7 14" id="KW-0812">Transmembrane</keyword>
<evidence type="ECO:0000256" key="4">
    <source>
        <dbReference type="ARBA" id="ARBA00012583"/>
    </source>
</evidence>
<comment type="subcellular location">
    <subcellularLocation>
        <location evidence="1">Endoplasmic reticulum membrane</location>
        <topology evidence="1">Single-pass membrane protein</topology>
    </subcellularLocation>
</comment>
<evidence type="ECO:0000313" key="17">
    <source>
        <dbReference type="Proteomes" id="UP000199069"/>
    </source>
</evidence>
<dbReference type="GO" id="GO:0005789">
    <property type="term" value="C:endoplasmic reticulum membrane"/>
    <property type="evidence" value="ECO:0007669"/>
    <property type="project" value="UniProtKB-SubCell"/>
</dbReference>
<evidence type="ECO:0000256" key="8">
    <source>
        <dbReference type="ARBA" id="ARBA00022824"/>
    </source>
</evidence>
<feature type="domain" description="Glycosyltransferase 2-like" evidence="15">
    <location>
        <begin position="100"/>
        <end position="231"/>
    </location>
</feature>
<dbReference type="PANTHER" id="PTHR10859:SF91">
    <property type="entry name" value="DOLICHYL-PHOSPHATE BETA-GLUCOSYLTRANSFERASE"/>
    <property type="match status" value="1"/>
</dbReference>
<dbReference type="InterPro" id="IPR035518">
    <property type="entry name" value="DPG_synthase"/>
</dbReference>
<evidence type="ECO:0000256" key="13">
    <source>
        <dbReference type="SAM" id="MobiDB-lite"/>
    </source>
</evidence>
<dbReference type="EC" id="2.4.1.117" evidence="4"/>
<comment type="catalytic activity">
    <reaction evidence="12">
        <text>a di-trans,poly-cis-dolichyl phosphate + UDP-alpha-D-glucose = a di-trans,poly-cis-dolichyl beta-D-glucosyl phosphate + UDP</text>
        <dbReference type="Rhea" id="RHEA:15401"/>
        <dbReference type="Rhea" id="RHEA-COMP:19498"/>
        <dbReference type="Rhea" id="RHEA-COMP:19502"/>
        <dbReference type="ChEBI" id="CHEBI:57525"/>
        <dbReference type="ChEBI" id="CHEBI:57683"/>
        <dbReference type="ChEBI" id="CHEBI:58223"/>
        <dbReference type="ChEBI" id="CHEBI:58885"/>
        <dbReference type="EC" id="2.4.1.117"/>
    </reaction>
    <physiologicalReaction direction="left-to-right" evidence="12">
        <dbReference type="Rhea" id="RHEA:15402"/>
    </physiologicalReaction>
</comment>
<dbReference type="InterPro" id="IPR001173">
    <property type="entry name" value="Glyco_trans_2-like"/>
</dbReference>
<dbReference type="Proteomes" id="UP000199069">
    <property type="component" value="Unassembled WGS sequence"/>
</dbReference>
<dbReference type="AlphaFoldDB" id="A0A0K3CPG7"/>
<reference evidence="16 17" key="1">
    <citation type="submission" date="2015-07" db="EMBL/GenBank/DDBJ databases">
        <authorList>
            <person name="Cajimat M.N.B."/>
            <person name="Milazzo M.L."/>
            <person name="Fulhorst C.F."/>
        </authorList>
    </citation>
    <scope>NUCLEOTIDE SEQUENCE [LARGE SCALE GENOMIC DNA]</scope>
    <source>
        <strain evidence="16">Single colony</strain>
    </source>
</reference>
<evidence type="ECO:0000256" key="1">
    <source>
        <dbReference type="ARBA" id="ARBA00004389"/>
    </source>
</evidence>
<evidence type="ECO:0000256" key="11">
    <source>
        <dbReference type="ARBA" id="ARBA00023136"/>
    </source>
</evidence>
<keyword evidence="9" id="KW-0735">Signal-anchor</keyword>
<feature type="transmembrane region" description="Helical" evidence="14">
    <location>
        <begin position="34"/>
        <end position="58"/>
    </location>
</feature>
<organism evidence="16 17">
    <name type="scientific">Rhodotorula toruloides</name>
    <name type="common">Yeast</name>
    <name type="synonym">Rhodosporidium toruloides</name>
    <dbReference type="NCBI Taxonomy" id="5286"/>
    <lineage>
        <taxon>Eukaryota</taxon>
        <taxon>Fungi</taxon>
        <taxon>Dikarya</taxon>
        <taxon>Basidiomycota</taxon>
        <taxon>Pucciniomycotina</taxon>
        <taxon>Microbotryomycetes</taxon>
        <taxon>Sporidiobolales</taxon>
        <taxon>Sporidiobolaceae</taxon>
        <taxon>Rhodotorula</taxon>
    </lineage>
</organism>
<comment type="similarity">
    <text evidence="3">Belongs to the glycosyltransferase 2 family.</text>
</comment>
<keyword evidence="6 16" id="KW-0808">Transferase</keyword>
<keyword evidence="8" id="KW-0256">Endoplasmic reticulum</keyword>
<dbReference type="EMBL" id="CWKI01000018">
    <property type="protein sequence ID" value="CTR11524.1"/>
    <property type="molecule type" value="Genomic_DNA"/>
</dbReference>
<keyword evidence="11 14" id="KW-0472">Membrane</keyword>
<evidence type="ECO:0000256" key="10">
    <source>
        <dbReference type="ARBA" id="ARBA00022989"/>
    </source>
</evidence>
<comment type="pathway">
    <text evidence="2">Protein modification; protein glycosylation.</text>
</comment>
<evidence type="ECO:0000313" key="16">
    <source>
        <dbReference type="EMBL" id="CTR11524.1"/>
    </source>
</evidence>
<dbReference type="CDD" id="cd04188">
    <property type="entry name" value="DPG_synthase"/>
    <property type="match status" value="1"/>
</dbReference>
<gene>
    <name evidence="16" type="primary">FGENESH: predicted gene_18.36</name>
    <name evidence="16" type="ORF">BN2166_0073850</name>
</gene>
<keyword evidence="5" id="KW-0328">Glycosyltransferase</keyword>
<evidence type="ECO:0000256" key="5">
    <source>
        <dbReference type="ARBA" id="ARBA00022676"/>
    </source>
</evidence>
<evidence type="ECO:0000256" key="12">
    <source>
        <dbReference type="ARBA" id="ARBA00045097"/>
    </source>
</evidence>
<evidence type="ECO:0000256" key="9">
    <source>
        <dbReference type="ARBA" id="ARBA00022968"/>
    </source>
</evidence>
<accession>A0A0K3CPG7</accession>
<evidence type="ECO:0000256" key="7">
    <source>
        <dbReference type="ARBA" id="ARBA00022692"/>
    </source>
</evidence>
<keyword evidence="17" id="KW-1185">Reference proteome</keyword>
<dbReference type="PANTHER" id="PTHR10859">
    <property type="entry name" value="GLYCOSYL TRANSFERASE"/>
    <property type="match status" value="1"/>
</dbReference>